<organism evidence="5 6">
    <name type="scientific">Actinomycetospora flava</name>
    <dbReference type="NCBI Taxonomy" id="3129232"/>
    <lineage>
        <taxon>Bacteria</taxon>
        <taxon>Bacillati</taxon>
        <taxon>Actinomycetota</taxon>
        <taxon>Actinomycetes</taxon>
        <taxon>Pseudonocardiales</taxon>
        <taxon>Pseudonocardiaceae</taxon>
        <taxon>Actinomycetospora</taxon>
    </lineage>
</organism>
<dbReference type="Gene3D" id="3.30.70.2450">
    <property type="match status" value="1"/>
</dbReference>
<accession>A0ABU8M9U1</accession>
<dbReference type="EMBL" id="JBBEGM010000010">
    <property type="protein sequence ID" value="MEJ2864106.1"/>
    <property type="molecule type" value="Genomic_DNA"/>
</dbReference>
<dbReference type="Pfam" id="PF01494">
    <property type="entry name" value="FAD_binding_3"/>
    <property type="match status" value="1"/>
</dbReference>
<dbReference type="PRINTS" id="PR00420">
    <property type="entry name" value="RNGMNOXGNASE"/>
</dbReference>
<gene>
    <name evidence="5" type="ORF">WCD58_23320</name>
</gene>
<reference evidence="5 6" key="1">
    <citation type="submission" date="2024-03" db="EMBL/GenBank/DDBJ databases">
        <title>Actinomycetospora sp. OC33-EN07, a novel actinomycete isolated from wild orchid (Aerides multiflora).</title>
        <authorList>
            <person name="Suriyachadkun C."/>
        </authorList>
    </citation>
    <scope>NUCLEOTIDE SEQUENCE [LARGE SCALE GENOMIC DNA]</scope>
    <source>
        <strain evidence="5 6">OC33-EN07</strain>
    </source>
</reference>
<dbReference type="InterPro" id="IPR050641">
    <property type="entry name" value="RIFMO-like"/>
</dbReference>
<comment type="caution">
    <text evidence="5">The sequence shown here is derived from an EMBL/GenBank/DDBJ whole genome shotgun (WGS) entry which is preliminary data.</text>
</comment>
<evidence type="ECO:0000313" key="6">
    <source>
        <dbReference type="Proteomes" id="UP001369736"/>
    </source>
</evidence>
<keyword evidence="5" id="KW-0503">Monooxygenase</keyword>
<evidence type="ECO:0000259" key="4">
    <source>
        <dbReference type="Pfam" id="PF01494"/>
    </source>
</evidence>
<dbReference type="Gene3D" id="3.40.30.120">
    <property type="match status" value="1"/>
</dbReference>
<dbReference type="Pfam" id="PF21274">
    <property type="entry name" value="Rng_hyd_C"/>
    <property type="match status" value="1"/>
</dbReference>
<keyword evidence="6" id="KW-1185">Reference proteome</keyword>
<keyword evidence="2" id="KW-0285">Flavoprotein</keyword>
<dbReference type="SUPFAM" id="SSF51905">
    <property type="entry name" value="FAD/NAD(P)-binding domain"/>
    <property type="match status" value="1"/>
</dbReference>
<feature type="domain" description="FAD-binding" evidence="4">
    <location>
        <begin position="13"/>
        <end position="366"/>
    </location>
</feature>
<evidence type="ECO:0000256" key="1">
    <source>
        <dbReference type="ARBA" id="ARBA00001974"/>
    </source>
</evidence>
<dbReference type="GO" id="GO:0004497">
    <property type="term" value="F:monooxygenase activity"/>
    <property type="evidence" value="ECO:0007669"/>
    <property type="project" value="UniProtKB-KW"/>
</dbReference>
<keyword evidence="5" id="KW-0560">Oxidoreductase</keyword>
<protein>
    <submittedName>
        <fullName evidence="5">FAD-dependent monooxygenase</fullName>
    </submittedName>
</protein>
<proteinExistence type="predicted"/>
<dbReference type="PANTHER" id="PTHR43004">
    <property type="entry name" value="TRK SYSTEM POTASSIUM UPTAKE PROTEIN"/>
    <property type="match status" value="1"/>
</dbReference>
<comment type="cofactor">
    <cofactor evidence="1">
        <name>FAD</name>
        <dbReference type="ChEBI" id="CHEBI:57692"/>
    </cofactor>
</comment>
<dbReference type="PANTHER" id="PTHR43004:SF19">
    <property type="entry name" value="BINDING MONOOXYGENASE, PUTATIVE (JCVI)-RELATED"/>
    <property type="match status" value="1"/>
</dbReference>
<name>A0ABU8M9U1_9PSEU</name>
<dbReference type="InterPro" id="IPR036188">
    <property type="entry name" value="FAD/NAD-bd_sf"/>
</dbReference>
<dbReference type="RefSeq" id="WP_337705472.1">
    <property type="nucleotide sequence ID" value="NZ_JBBEGM010000010.1"/>
</dbReference>
<evidence type="ECO:0000256" key="3">
    <source>
        <dbReference type="ARBA" id="ARBA00022827"/>
    </source>
</evidence>
<evidence type="ECO:0000313" key="5">
    <source>
        <dbReference type="EMBL" id="MEJ2864106.1"/>
    </source>
</evidence>
<evidence type="ECO:0000256" key="2">
    <source>
        <dbReference type="ARBA" id="ARBA00022630"/>
    </source>
</evidence>
<dbReference type="Proteomes" id="UP001369736">
    <property type="component" value="Unassembled WGS sequence"/>
</dbReference>
<sequence>MGVDVGVSVEISVDVVVVGAGPVGLTAAVELARRGVRARVVEKLAAPRGYAKAVGLQPRTLEHWERSGMLTAALDEVRTMRGNVVYRDGAAVARTELALPPDVPFGFTALPQYTTERLLAEELRRHGGSVERATELVGFEQDADGVTVRLRTPAGEETVRTSYLVGADGAHSVVRKGLGLQFEGDAFDEEYMLGDVVLDWAMPAGYGVRCTRAQPDGPDDILVAIPLPGAGRYRVSMLAPPELSTRAAGGVAHGFEGGHAPELHHLQAVVDRLAPQRTTVSDLRWSSVFRISHRLADRYSDGRVFIAGDAAHIHPPTGGQGMNTGIQDAVNLAWKLALVLDGVAAPGLLESYHVERHPVGEEVVGRTTRHAREGFDAEEPAAMLRREAQLLVNYSDSPIVASVGETLGVAPGDRAPDARGLRRPAVTDPIRLHAVLAATEHALLVYVDDVAQIAEVNAARVHAATVPLPLRVHVVVGPDLGAVLADAGEPCLVDSVGDLAAVYGMGGGDAVLVRPDGYVGWTARPIVTAEFAAYLQSLVGAADQVPQ</sequence>
<keyword evidence="3" id="KW-0274">FAD</keyword>
<dbReference type="Gene3D" id="3.50.50.60">
    <property type="entry name" value="FAD/NAD(P)-binding domain"/>
    <property type="match status" value="1"/>
</dbReference>
<dbReference type="InterPro" id="IPR002938">
    <property type="entry name" value="FAD-bd"/>
</dbReference>